<organism evidence="1">
    <name type="scientific">bioreactor metagenome</name>
    <dbReference type="NCBI Taxonomy" id="1076179"/>
    <lineage>
        <taxon>unclassified sequences</taxon>
        <taxon>metagenomes</taxon>
        <taxon>ecological metagenomes</taxon>
    </lineage>
</organism>
<gene>
    <name evidence="1" type="ORF">SDC9_210813</name>
</gene>
<accession>A0A645JK08</accession>
<dbReference type="AlphaFoldDB" id="A0A645JK08"/>
<reference evidence="1" key="1">
    <citation type="submission" date="2019-08" db="EMBL/GenBank/DDBJ databases">
        <authorList>
            <person name="Kucharzyk K."/>
            <person name="Murdoch R.W."/>
            <person name="Higgins S."/>
            <person name="Loffler F."/>
        </authorList>
    </citation>
    <scope>NUCLEOTIDE SEQUENCE</scope>
</reference>
<dbReference type="EMBL" id="VSSQ01141929">
    <property type="protein sequence ID" value="MPN63059.1"/>
    <property type="molecule type" value="Genomic_DNA"/>
</dbReference>
<name>A0A645JK08_9ZZZZ</name>
<evidence type="ECO:0008006" key="2">
    <source>
        <dbReference type="Google" id="ProtNLM"/>
    </source>
</evidence>
<proteinExistence type="predicted"/>
<comment type="caution">
    <text evidence="1">The sequence shown here is derived from an EMBL/GenBank/DDBJ whole genome shotgun (WGS) entry which is preliminary data.</text>
</comment>
<sequence length="72" mass="7505">MALQILVAPAGEGWAVRSEAFDNELIFEAGGRAEAAARALADRYARSGSAAEVSIFLRNGDLAGRFLHSAAA</sequence>
<evidence type="ECO:0000313" key="1">
    <source>
        <dbReference type="EMBL" id="MPN63059.1"/>
    </source>
</evidence>
<protein>
    <recommendedName>
        <fullName evidence="2">DUF2188 domain-containing protein</fullName>
    </recommendedName>
</protein>